<accession>A0A6C0L1U6</accession>
<dbReference type="AlphaFoldDB" id="A0A6C0L1U6"/>
<proteinExistence type="predicted"/>
<sequence>MSNSNPAYPHTVSSRKLKLLKSKVQSGLLTPYILRKLANEMDYQKTLEKWMKNMNCLPLPRELQIKIMEYDVNHRKNFKLTLERIRAKAAVRITSNLINRWCKEARYGLNAVRQMEYINIHLPDKECMFDGLNSCKCCERHQTNRPVFGEYPAYDTDNQNTYRCKCRCRQNMRVLSRARFLETEDYEPDPRLGAPLPGSFVPPPHAPIHRNTYPAGAPIDGIPSFRVDEDTGEMELPNGQWVPYDLRRLLIAEGLNPEDYPNVW</sequence>
<organism evidence="1">
    <name type="scientific">viral metagenome</name>
    <dbReference type="NCBI Taxonomy" id="1070528"/>
    <lineage>
        <taxon>unclassified sequences</taxon>
        <taxon>metagenomes</taxon>
        <taxon>organismal metagenomes</taxon>
    </lineage>
</organism>
<dbReference type="EMBL" id="MN741018">
    <property type="protein sequence ID" value="QHU22850.1"/>
    <property type="molecule type" value="Genomic_DNA"/>
</dbReference>
<reference evidence="1" key="1">
    <citation type="journal article" date="2020" name="Nature">
        <title>Giant virus diversity and host interactions through global metagenomics.</title>
        <authorList>
            <person name="Schulz F."/>
            <person name="Roux S."/>
            <person name="Paez-Espino D."/>
            <person name="Jungbluth S."/>
            <person name="Walsh D.A."/>
            <person name="Denef V.J."/>
            <person name="McMahon K.D."/>
            <person name="Konstantinidis K.T."/>
            <person name="Eloe-Fadrosh E.A."/>
            <person name="Kyrpides N.C."/>
            <person name="Woyke T."/>
        </authorList>
    </citation>
    <scope>NUCLEOTIDE SEQUENCE</scope>
    <source>
        <strain evidence="1">GVMAG-S-ERX555907-63</strain>
    </source>
</reference>
<name>A0A6C0L1U6_9ZZZZ</name>
<protein>
    <submittedName>
        <fullName evidence="1">Uncharacterized protein</fullName>
    </submittedName>
</protein>
<evidence type="ECO:0000313" key="1">
    <source>
        <dbReference type="EMBL" id="QHU22850.1"/>
    </source>
</evidence>